<comment type="caution">
    <text evidence="7">The sequence shown here is derived from an EMBL/GenBank/DDBJ whole genome shotgun (WGS) entry which is preliminary data.</text>
</comment>
<dbReference type="Pfam" id="PF00076">
    <property type="entry name" value="RRM_1"/>
    <property type="match status" value="1"/>
</dbReference>
<comment type="subcellular location">
    <subcellularLocation>
        <location evidence="1">Nucleus</location>
    </subcellularLocation>
</comment>
<keyword evidence="2 4" id="KW-0694">RNA-binding</keyword>
<feature type="compositionally biased region" description="Basic and acidic residues" evidence="5">
    <location>
        <begin position="108"/>
        <end position="140"/>
    </location>
</feature>
<feature type="domain" description="RRM" evidence="6">
    <location>
        <begin position="2"/>
        <end position="72"/>
    </location>
</feature>
<proteinExistence type="predicted"/>
<dbReference type="InterPro" id="IPR000504">
    <property type="entry name" value="RRM_dom"/>
</dbReference>
<dbReference type="FunFam" id="3.30.70.330:FF:000420">
    <property type="entry name" value="serine-arginine protein 55 isoform X1"/>
    <property type="match status" value="1"/>
</dbReference>
<protein>
    <recommendedName>
        <fullName evidence="6">RRM domain-containing protein</fullName>
    </recommendedName>
</protein>
<dbReference type="CDD" id="cd12337">
    <property type="entry name" value="RRM1_SRSF4_like"/>
    <property type="match status" value="1"/>
</dbReference>
<dbReference type="GO" id="GO:0005634">
    <property type="term" value="C:nucleus"/>
    <property type="evidence" value="ECO:0007669"/>
    <property type="project" value="UniProtKB-SubCell"/>
</dbReference>
<evidence type="ECO:0000256" key="4">
    <source>
        <dbReference type="PROSITE-ProRule" id="PRU00176"/>
    </source>
</evidence>
<evidence type="ECO:0000256" key="5">
    <source>
        <dbReference type="SAM" id="MobiDB-lite"/>
    </source>
</evidence>
<dbReference type="Gene3D" id="3.30.70.330">
    <property type="match status" value="1"/>
</dbReference>
<evidence type="ECO:0000313" key="8">
    <source>
        <dbReference type="Proteomes" id="UP001175271"/>
    </source>
</evidence>
<organism evidence="7 8">
    <name type="scientific">Steinernema hermaphroditum</name>
    <dbReference type="NCBI Taxonomy" id="289476"/>
    <lineage>
        <taxon>Eukaryota</taxon>
        <taxon>Metazoa</taxon>
        <taxon>Ecdysozoa</taxon>
        <taxon>Nematoda</taxon>
        <taxon>Chromadorea</taxon>
        <taxon>Rhabditida</taxon>
        <taxon>Tylenchina</taxon>
        <taxon>Panagrolaimomorpha</taxon>
        <taxon>Strongyloidoidea</taxon>
        <taxon>Steinernematidae</taxon>
        <taxon>Steinernema</taxon>
    </lineage>
</organism>
<dbReference type="GO" id="GO:0003723">
    <property type="term" value="F:RNA binding"/>
    <property type="evidence" value="ECO:0007669"/>
    <property type="project" value="UniProtKB-UniRule"/>
</dbReference>
<evidence type="ECO:0000256" key="1">
    <source>
        <dbReference type="ARBA" id="ARBA00004123"/>
    </source>
</evidence>
<feature type="compositionally biased region" description="Basic and acidic residues" evidence="5">
    <location>
        <begin position="86"/>
        <end position="96"/>
    </location>
</feature>
<dbReference type="Proteomes" id="UP001175271">
    <property type="component" value="Unassembled WGS sequence"/>
</dbReference>
<keyword evidence="3" id="KW-0539">Nucleus</keyword>
<dbReference type="PANTHER" id="PTHR48038:SF3">
    <property type="entry name" value="SPLICING FACTOR, ARGININE_SERINE-RICH 1-RELATED"/>
    <property type="match status" value="1"/>
</dbReference>
<dbReference type="InterPro" id="IPR035979">
    <property type="entry name" value="RBD_domain_sf"/>
</dbReference>
<dbReference type="SUPFAM" id="SSF54928">
    <property type="entry name" value="RNA-binding domain, RBD"/>
    <property type="match status" value="1"/>
</dbReference>
<dbReference type="InterPro" id="IPR012677">
    <property type="entry name" value="Nucleotide-bd_a/b_plait_sf"/>
</dbReference>
<feature type="region of interest" description="Disordered" evidence="5">
    <location>
        <begin position="72"/>
        <end position="180"/>
    </location>
</feature>
<dbReference type="PANTHER" id="PTHR48038">
    <property type="entry name" value="RIBONUCLEOPROTEIN RB97D"/>
    <property type="match status" value="1"/>
</dbReference>
<accession>A0AA39GWH7</accession>
<dbReference type="AlphaFoldDB" id="A0AA39GWH7"/>
<keyword evidence="8" id="KW-1185">Reference proteome</keyword>
<evidence type="ECO:0000259" key="6">
    <source>
        <dbReference type="PROSITE" id="PS50102"/>
    </source>
</evidence>
<dbReference type="SMART" id="SM00360">
    <property type="entry name" value="RRM"/>
    <property type="match status" value="1"/>
</dbReference>
<name>A0AA39GWH7_9BILA</name>
<evidence type="ECO:0000256" key="2">
    <source>
        <dbReference type="ARBA" id="ARBA00022884"/>
    </source>
</evidence>
<dbReference type="EMBL" id="JAUCMV010000005">
    <property type="protein sequence ID" value="KAK0394421.1"/>
    <property type="molecule type" value="Genomic_DNA"/>
</dbReference>
<gene>
    <name evidence="7" type="ORF">QR680_000725</name>
</gene>
<evidence type="ECO:0000256" key="3">
    <source>
        <dbReference type="ARBA" id="ARBA00023242"/>
    </source>
</evidence>
<dbReference type="PROSITE" id="PS50102">
    <property type="entry name" value="RRM"/>
    <property type="match status" value="1"/>
</dbReference>
<evidence type="ECO:0000313" key="7">
    <source>
        <dbReference type="EMBL" id="KAK0394421.1"/>
    </source>
</evidence>
<sequence>MSRVYVGRVPYRARESDLERFFRGYGRIREILMKNGYAFVEFSDVRDAEDAIHDLNGKTILSERVSVELAKGRPRYGGRASNDSAGDAKPKKEANRSRSSSVSPPPKRSKDDKDGKDRKEDKRSPSPVKDEKIRSPDARNSRSPSPEGRKSRSRSPRSPVADKKEQSRSRSRVTFPCQRPTMWPFSHNHYAMPTSQAYPSMHSIRNTAEFDPSLSRVYSSHTTHLSHCSP</sequence>
<reference evidence="7" key="1">
    <citation type="submission" date="2023-06" db="EMBL/GenBank/DDBJ databases">
        <title>Genomic analysis of the entomopathogenic nematode Steinernema hermaphroditum.</title>
        <authorList>
            <person name="Schwarz E.M."/>
            <person name="Heppert J.K."/>
            <person name="Baniya A."/>
            <person name="Schwartz H.T."/>
            <person name="Tan C.-H."/>
            <person name="Antoshechkin I."/>
            <person name="Sternberg P.W."/>
            <person name="Goodrich-Blair H."/>
            <person name="Dillman A.R."/>
        </authorList>
    </citation>
    <scope>NUCLEOTIDE SEQUENCE</scope>
    <source>
        <strain evidence="7">PS9179</strain>
        <tissue evidence="7">Whole animal</tissue>
    </source>
</reference>